<accession>A0A6J5KM30</accession>
<dbReference type="EMBL" id="LR796170">
    <property type="protein sequence ID" value="CAB4123318.1"/>
    <property type="molecule type" value="Genomic_DNA"/>
</dbReference>
<protein>
    <submittedName>
        <fullName evidence="1">Uncharacterized protein</fullName>
    </submittedName>
</protein>
<reference evidence="1" key="1">
    <citation type="submission" date="2020-04" db="EMBL/GenBank/DDBJ databases">
        <authorList>
            <person name="Chiriac C."/>
            <person name="Salcher M."/>
            <person name="Ghai R."/>
            <person name="Kavagutti S V."/>
        </authorList>
    </citation>
    <scope>NUCLEOTIDE SEQUENCE</scope>
</reference>
<gene>
    <name evidence="1" type="ORF">UFOVP40_14</name>
</gene>
<evidence type="ECO:0000313" key="1">
    <source>
        <dbReference type="EMBL" id="CAB4123318.1"/>
    </source>
</evidence>
<sequence>MNKSEQREVTKARNIAKIDPNMAAGMLATLHRSAMTTRSKREILTVMDEECLTQYCVVANGCYVLRVQ</sequence>
<name>A0A6J5KM30_9CAUD</name>
<proteinExistence type="predicted"/>
<organism evidence="1">
    <name type="scientific">uncultured Caudovirales phage</name>
    <dbReference type="NCBI Taxonomy" id="2100421"/>
    <lineage>
        <taxon>Viruses</taxon>
        <taxon>Duplodnaviria</taxon>
        <taxon>Heunggongvirae</taxon>
        <taxon>Uroviricota</taxon>
        <taxon>Caudoviricetes</taxon>
        <taxon>Peduoviridae</taxon>
        <taxon>Maltschvirus</taxon>
        <taxon>Maltschvirus maltsch</taxon>
    </lineage>
</organism>